<keyword evidence="3 6" id="KW-0812">Transmembrane</keyword>
<dbReference type="PANTHER" id="PTHR38459">
    <property type="entry name" value="PROPHAGE BACTOPRENOL-LINKED GLUCOSE TRANSLOCASE HOMOLOG"/>
    <property type="match status" value="1"/>
</dbReference>
<dbReference type="EMBL" id="JACIBT010000001">
    <property type="protein sequence ID" value="MBB3666479.1"/>
    <property type="molecule type" value="Genomic_DNA"/>
</dbReference>
<comment type="subcellular location">
    <subcellularLocation>
        <location evidence="1">Membrane</location>
        <topology evidence="1">Multi-pass membrane protein</topology>
    </subcellularLocation>
</comment>
<evidence type="ECO:0000256" key="6">
    <source>
        <dbReference type="SAM" id="Phobius"/>
    </source>
</evidence>
<organism evidence="8 9">
    <name type="scientific">Garicola koreensis</name>
    <dbReference type="NCBI Taxonomy" id="1262554"/>
    <lineage>
        <taxon>Bacteria</taxon>
        <taxon>Bacillati</taxon>
        <taxon>Actinomycetota</taxon>
        <taxon>Actinomycetes</taxon>
        <taxon>Micrococcales</taxon>
        <taxon>Micrococcaceae</taxon>
        <taxon>Garicola</taxon>
    </lineage>
</organism>
<comment type="caution">
    <text evidence="8">The sequence shown here is derived from an EMBL/GenBank/DDBJ whole genome shotgun (WGS) entry which is preliminary data.</text>
</comment>
<dbReference type="InterPro" id="IPR007267">
    <property type="entry name" value="GtrA_DPMS_TM"/>
</dbReference>
<feature type="transmembrane region" description="Helical" evidence="6">
    <location>
        <begin position="20"/>
        <end position="42"/>
    </location>
</feature>
<evidence type="ECO:0000256" key="2">
    <source>
        <dbReference type="ARBA" id="ARBA00009399"/>
    </source>
</evidence>
<proteinExistence type="inferred from homology"/>
<feature type="transmembrane region" description="Helical" evidence="6">
    <location>
        <begin position="54"/>
        <end position="73"/>
    </location>
</feature>
<dbReference type="PANTHER" id="PTHR38459:SF1">
    <property type="entry name" value="PROPHAGE BACTOPRENOL-LINKED GLUCOSE TRANSLOCASE HOMOLOG"/>
    <property type="match status" value="1"/>
</dbReference>
<name>A0A7W5TSB8_9MICC</name>
<accession>A0A7W5TSB8</accession>
<keyword evidence="4 6" id="KW-1133">Transmembrane helix</keyword>
<dbReference type="Proteomes" id="UP000547528">
    <property type="component" value="Unassembled WGS sequence"/>
</dbReference>
<keyword evidence="9" id="KW-1185">Reference proteome</keyword>
<dbReference type="Pfam" id="PF04138">
    <property type="entry name" value="GtrA_DPMS_TM"/>
    <property type="match status" value="1"/>
</dbReference>
<gene>
    <name evidence="8" type="ORF">FHX47_000072</name>
</gene>
<comment type="similarity">
    <text evidence="2">Belongs to the GtrA family.</text>
</comment>
<sequence length="164" mass="18017">MSGLWQKAMALVRAFWRQLAKFGVVGGVAFVIDSAIFLALITGPMEDSHVKSRLIAGAVATLFSWIGNRYWTFRHQRTPTRVRELVMFIIMNLIGMGIQAACVFISFYGLGLTSATASFVSGNIIGLGFAMCFRFVAYKLWVFTGESGSLAPEAAQHDAADPRR</sequence>
<feature type="transmembrane region" description="Helical" evidence="6">
    <location>
        <begin position="116"/>
        <end position="137"/>
    </location>
</feature>
<reference evidence="8 9" key="1">
    <citation type="submission" date="2020-08" db="EMBL/GenBank/DDBJ databases">
        <title>Sequencing the genomes of 1000 actinobacteria strains.</title>
        <authorList>
            <person name="Klenk H.-P."/>
        </authorList>
    </citation>
    <scope>NUCLEOTIDE SEQUENCE [LARGE SCALE GENOMIC DNA]</scope>
    <source>
        <strain evidence="8 9">DSM 28238</strain>
    </source>
</reference>
<evidence type="ECO:0000313" key="8">
    <source>
        <dbReference type="EMBL" id="MBB3666479.1"/>
    </source>
</evidence>
<dbReference type="AlphaFoldDB" id="A0A7W5TSB8"/>
<dbReference type="RefSeq" id="WP_183356928.1">
    <property type="nucleotide sequence ID" value="NZ_BAABKR010000004.1"/>
</dbReference>
<dbReference type="GO" id="GO:0005886">
    <property type="term" value="C:plasma membrane"/>
    <property type="evidence" value="ECO:0007669"/>
    <property type="project" value="TreeGrafter"/>
</dbReference>
<evidence type="ECO:0000313" key="9">
    <source>
        <dbReference type="Proteomes" id="UP000547528"/>
    </source>
</evidence>
<evidence type="ECO:0000259" key="7">
    <source>
        <dbReference type="Pfam" id="PF04138"/>
    </source>
</evidence>
<dbReference type="GO" id="GO:0000271">
    <property type="term" value="P:polysaccharide biosynthetic process"/>
    <property type="evidence" value="ECO:0007669"/>
    <property type="project" value="InterPro"/>
</dbReference>
<evidence type="ECO:0000256" key="5">
    <source>
        <dbReference type="ARBA" id="ARBA00023136"/>
    </source>
</evidence>
<dbReference type="InterPro" id="IPR051401">
    <property type="entry name" value="GtrA_CellWall_Glycosyl"/>
</dbReference>
<evidence type="ECO:0000256" key="3">
    <source>
        <dbReference type="ARBA" id="ARBA00022692"/>
    </source>
</evidence>
<keyword evidence="5 6" id="KW-0472">Membrane</keyword>
<protein>
    <submittedName>
        <fullName evidence="8">Putative flippase GtrA</fullName>
    </submittedName>
</protein>
<evidence type="ECO:0000256" key="1">
    <source>
        <dbReference type="ARBA" id="ARBA00004141"/>
    </source>
</evidence>
<evidence type="ECO:0000256" key="4">
    <source>
        <dbReference type="ARBA" id="ARBA00022989"/>
    </source>
</evidence>
<feature type="domain" description="GtrA/DPMS transmembrane" evidence="7">
    <location>
        <begin position="21"/>
        <end position="143"/>
    </location>
</feature>
<feature type="transmembrane region" description="Helical" evidence="6">
    <location>
        <begin position="85"/>
        <end position="110"/>
    </location>
</feature>